<dbReference type="PRINTS" id="PR00455">
    <property type="entry name" value="HTHTETR"/>
</dbReference>
<keyword evidence="1" id="KW-0805">Transcription regulation</keyword>
<evidence type="ECO:0000256" key="3">
    <source>
        <dbReference type="ARBA" id="ARBA00023163"/>
    </source>
</evidence>
<dbReference type="InterPro" id="IPR009057">
    <property type="entry name" value="Homeodomain-like_sf"/>
</dbReference>
<keyword evidence="7" id="KW-1185">Reference proteome</keyword>
<dbReference type="EMBL" id="BAABFR010000016">
    <property type="protein sequence ID" value="GAA4388700.1"/>
    <property type="molecule type" value="Genomic_DNA"/>
</dbReference>
<evidence type="ECO:0000313" key="7">
    <source>
        <dbReference type="Proteomes" id="UP001500635"/>
    </source>
</evidence>
<dbReference type="PANTHER" id="PTHR47506:SF3">
    <property type="entry name" value="HTH-TYPE TRANSCRIPTIONAL REGULATOR LMRA"/>
    <property type="match status" value="1"/>
</dbReference>
<dbReference type="Gene3D" id="1.10.357.10">
    <property type="entry name" value="Tetracycline Repressor, domain 2"/>
    <property type="match status" value="1"/>
</dbReference>
<accession>A0ABP8JCH9</accession>
<gene>
    <name evidence="6" type="ORF">GCM10023147_14520</name>
</gene>
<dbReference type="SUPFAM" id="SSF46689">
    <property type="entry name" value="Homeodomain-like"/>
    <property type="match status" value="1"/>
</dbReference>
<keyword evidence="3" id="KW-0804">Transcription</keyword>
<dbReference type="InterPro" id="IPR001647">
    <property type="entry name" value="HTH_TetR"/>
</dbReference>
<comment type="caution">
    <text evidence="6">The sequence shown here is derived from an EMBL/GenBank/DDBJ whole genome shotgun (WGS) entry which is preliminary data.</text>
</comment>
<dbReference type="RefSeq" id="WP_344993034.1">
    <property type="nucleotide sequence ID" value="NZ_BAABFR010000016.1"/>
</dbReference>
<reference evidence="7" key="1">
    <citation type="journal article" date="2019" name="Int. J. Syst. Evol. Microbiol.">
        <title>The Global Catalogue of Microorganisms (GCM) 10K type strain sequencing project: providing services to taxonomists for standard genome sequencing and annotation.</title>
        <authorList>
            <consortium name="The Broad Institute Genomics Platform"/>
            <consortium name="The Broad Institute Genome Sequencing Center for Infectious Disease"/>
            <person name="Wu L."/>
            <person name="Ma J."/>
        </authorList>
    </citation>
    <scope>NUCLEOTIDE SEQUENCE [LARGE SCALE GENOMIC DNA]</scope>
    <source>
        <strain evidence="7">JCM 17688</strain>
    </source>
</reference>
<dbReference type="SUPFAM" id="SSF48498">
    <property type="entry name" value="Tetracyclin repressor-like, C-terminal domain"/>
    <property type="match status" value="1"/>
</dbReference>
<protein>
    <submittedName>
        <fullName evidence="6">TetR/AcrR family transcriptional regulator</fullName>
    </submittedName>
</protein>
<evidence type="ECO:0000256" key="1">
    <source>
        <dbReference type="ARBA" id="ARBA00023015"/>
    </source>
</evidence>
<evidence type="ECO:0000256" key="2">
    <source>
        <dbReference type="ARBA" id="ARBA00023125"/>
    </source>
</evidence>
<keyword evidence="2 4" id="KW-0238">DNA-binding</keyword>
<dbReference type="Pfam" id="PF21993">
    <property type="entry name" value="TetR_C_13_2"/>
    <property type="match status" value="1"/>
</dbReference>
<evidence type="ECO:0000256" key="4">
    <source>
        <dbReference type="PROSITE-ProRule" id="PRU00335"/>
    </source>
</evidence>
<feature type="DNA-binding region" description="H-T-H motif" evidence="4">
    <location>
        <begin position="26"/>
        <end position="45"/>
    </location>
</feature>
<evidence type="ECO:0000259" key="5">
    <source>
        <dbReference type="PROSITE" id="PS50977"/>
    </source>
</evidence>
<dbReference type="Proteomes" id="UP001500635">
    <property type="component" value="Unassembled WGS sequence"/>
</dbReference>
<dbReference type="InterPro" id="IPR054156">
    <property type="entry name" value="YxaF_TetR_C"/>
</dbReference>
<organism evidence="6 7">
    <name type="scientific">Tsukamurella soli</name>
    <dbReference type="NCBI Taxonomy" id="644556"/>
    <lineage>
        <taxon>Bacteria</taxon>
        <taxon>Bacillati</taxon>
        <taxon>Actinomycetota</taxon>
        <taxon>Actinomycetes</taxon>
        <taxon>Mycobacteriales</taxon>
        <taxon>Tsukamurellaceae</taxon>
        <taxon>Tsukamurella</taxon>
    </lineage>
</organism>
<dbReference type="PANTHER" id="PTHR47506">
    <property type="entry name" value="TRANSCRIPTIONAL REGULATORY PROTEIN"/>
    <property type="match status" value="1"/>
</dbReference>
<feature type="domain" description="HTH tetR-type" evidence="5">
    <location>
        <begin position="3"/>
        <end position="63"/>
    </location>
</feature>
<dbReference type="InterPro" id="IPR036271">
    <property type="entry name" value="Tet_transcr_reg_TetR-rel_C_sf"/>
</dbReference>
<dbReference type="Pfam" id="PF00440">
    <property type="entry name" value="TetR_N"/>
    <property type="match status" value="1"/>
</dbReference>
<evidence type="ECO:0000313" key="6">
    <source>
        <dbReference type="EMBL" id="GAA4388700.1"/>
    </source>
</evidence>
<dbReference type="PROSITE" id="PS50977">
    <property type="entry name" value="HTH_TETR_2"/>
    <property type="match status" value="1"/>
</dbReference>
<sequence>MPDGPRQRLLTAAMELMCERGVHGTALTDLLDLSGTARGSVYQHFPDGKSQLMTEATRVAGRWLGAMLDDLLATRAPADALTGMVDYWRETLVGSDFQRGCPVLAAAQAGPGEPEILAAAADAFAGWTASIAAALGSKPPGPPAADAAALAGVAVSTLEGAIAISRATRSTRPLDDAGAILVRLLGADAPAR</sequence>
<proteinExistence type="predicted"/>
<name>A0ABP8JCH9_9ACTN</name>